<proteinExistence type="predicted"/>
<protein>
    <submittedName>
        <fullName evidence="1">Uncharacterized protein</fullName>
    </submittedName>
</protein>
<dbReference type="Proteomes" id="UP000250123">
    <property type="component" value="Chromosome SHEWBE"/>
</dbReference>
<evidence type="ECO:0000313" key="2">
    <source>
        <dbReference type="Proteomes" id="UP000250123"/>
    </source>
</evidence>
<sequence>MSVDQCVEQWIPDDKKLTSFIAYLHRSLEMNLPLLVSFRILPVDNDSHLSVDLQLRQE</sequence>
<dbReference type="EMBL" id="LS483452">
    <property type="protein sequence ID" value="SQH76642.1"/>
    <property type="molecule type" value="Genomic_DNA"/>
</dbReference>
<organism evidence="1 2">
    <name type="scientific">Shewanella benthica</name>
    <dbReference type="NCBI Taxonomy" id="43661"/>
    <lineage>
        <taxon>Bacteria</taxon>
        <taxon>Pseudomonadati</taxon>
        <taxon>Pseudomonadota</taxon>
        <taxon>Gammaproteobacteria</taxon>
        <taxon>Alteromonadales</taxon>
        <taxon>Shewanellaceae</taxon>
        <taxon>Shewanella</taxon>
    </lineage>
</organism>
<evidence type="ECO:0000313" key="1">
    <source>
        <dbReference type="EMBL" id="SQH76642.1"/>
    </source>
</evidence>
<gene>
    <name evidence="1" type="ORF">SHEWBE_2679</name>
</gene>
<name>A0A330M3D7_9GAMM</name>
<accession>A0A330M3D7</accession>
<reference evidence="2" key="1">
    <citation type="submission" date="2018-06" db="EMBL/GenBank/DDBJ databases">
        <authorList>
            <person name="Cea G.-C."/>
            <person name="William W."/>
        </authorList>
    </citation>
    <scope>NUCLEOTIDE SEQUENCE [LARGE SCALE GENOMIC DNA]</scope>
    <source>
        <strain evidence="2">DB21MT-2</strain>
    </source>
</reference>
<dbReference type="KEGG" id="sbk:SHEWBE_2679"/>
<dbReference type="AlphaFoldDB" id="A0A330M3D7"/>